<keyword evidence="21" id="KW-1185">Reference proteome</keyword>
<dbReference type="PROSITE" id="PS00518">
    <property type="entry name" value="ZF_RING_1"/>
    <property type="match status" value="1"/>
</dbReference>
<comment type="catalytic activity">
    <reaction evidence="1">
        <text>S-ubiquitinyl-[E2 ubiquitin-conjugating enzyme]-L-cysteine + [acceptor protein]-L-lysine = [E2 ubiquitin-conjugating enzyme]-L-cysteine + N(6)-ubiquitinyl-[acceptor protein]-L-lysine.</text>
        <dbReference type="EC" id="2.3.2.27"/>
    </reaction>
</comment>
<comment type="function">
    <text evidence="13">E3 ubiquitin-protein ligase that acts in the endoplasmic reticulum (ER)-associated degradation (ERAD) pathway, which targets misfolded proteins that accumulate in the endoplasmic reticulum (ER) for ubiquitination and subsequent proteasome-mediated degradation. Protects cells from ER stress-induced apoptosis.</text>
</comment>
<reference evidence="20 21" key="1">
    <citation type="journal article" date="2023" name="Mol. Biol. Evol.">
        <title>Genomics of Secondarily Temperate Adaptation in the Only Non-Antarctic Icefish.</title>
        <authorList>
            <person name="Rivera-Colon A.G."/>
            <person name="Rayamajhi N."/>
            <person name="Minhas B.F."/>
            <person name="Madrigal G."/>
            <person name="Bilyk K.T."/>
            <person name="Yoon V."/>
            <person name="Hune M."/>
            <person name="Gregory S."/>
            <person name="Cheng C.H.C."/>
            <person name="Catchen J.M."/>
        </authorList>
    </citation>
    <scope>NUCLEOTIDE SEQUENCE [LARGE SCALE GENOMIC DNA]</scope>
    <source>
        <strain evidence="20">JC2023a</strain>
    </source>
</reference>
<keyword evidence="6 18" id="KW-0812">Transmembrane</keyword>
<evidence type="ECO:0000256" key="5">
    <source>
        <dbReference type="ARBA" id="ARBA00022679"/>
    </source>
</evidence>
<evidence type="ECO:0000256" key="14">
    <source>
        <dbReference type="ARBA" id="ARBA00039413"/>
    </source>
</evidence>
<feature type="region of interest" description="Disordered" evidence="17">
    <location>
        <begin position="1"/>
        <end position="97"/>
    </location>
</feature>
<evidence type="ECO:0000256" key="7">
    <source>
        <dbReference type="ARBA" id="ARBA00022723"/>
    </source>
</evidence>
<evidence type="ECO:0000256" key="1">
    <source>
        <dbReference type="ARBA" id="ARBA00000900"/>
    </source>
</evidence>
<keyword evidence="7" id="KW-0479">Metal-binding</keyword>
<dbReference type="Proteomes" id="UP001335648">
    <property type="component" value="Unassembled WGS sequence"/>
</dbReference>
<dbReference type="EMBL" id="JAULUE010002058">
    <property type="protein sequence ID" value="KAK5887971.1"/>
    <property type="molecule type" value="Genomic_DNA"/>
</dbReference>
<accession>A0AAN8BMV4</accession>
<keyword evidence="5" id="KW-0808">Transferase</keyword>
<dbReference type="GO" id="GO:0005783">
    <property type="term" value="C:endoplasmic reticulum"/>
    <property type="evidence" value="ECO:0007669"/>
    <property type="project" value="TreeGrafter"/>
</dbReference>
<evidence type="ECO:0000256" key="12">
    <source>
        <dbReference type="ARBA" id="ARBA00023136"/>
    </source>
</evidence>
<dbReference type="InterPro" id="IPR001841">
    <property type="entry name" value="Znf_RING"/>
</dbReference>
<dbReference type="AlphaFoldDB" id="A0AAN8BMV4"/>
<proteinExistence type="predicted"/>
<gene>
    <name evidence="20" type="ORF">CesoFtcFv8_016521</name>
</gene>
<dbReference type="PANTHER" id="PTHR15860:SF1">
    <property type="entry name" value="E3 UBIQUITIN-PROTEIN LIGASE RNFT1"/>
    <property type="match status" value="1"/>
</dbReference>
<feature type="transmembrane region" description="Helical" evidence="18">
    <location>
        <begin position="281"/>
        <end position="301"/>
    </location>
</feature>
<keyword evidence="11 18" id="KW-1133">Transmembrane helix</keyword>
<keyword evidence="8 16" id="KW-0863">Zinc-finger</keyword>
<evidence type="ECO:0000313" key="21">
    <source>
        <dbReference type="Proteomes" id="UP001335648"/>
    </source>
</evidence>
<dbReference type="GO" id="GO:0008270">
    <property type="term" value="F:zinc ion binding"/>
    <property type="evidence" value="ECO:0007669"/>
    <property type="project" value="UniProtKB-KW"/>
</dbReference>
<dbReference type="InterPro" id="IPR017907">
    <property type="entry name" value="Znf_RING_CS"/>
</dbReference>
<feature type="transmembrane region" description="Helical" evidence="18">
    <location>
        <begin position="117"/>
        <end position="145"/>
    </location>
</feature>
<dbReference type="PANTHER" id="PTHR15860">
    <property type="entry name" value="UNCHARACTERIZED RING FINGER-CONTAINING PROTEIN"/>
    <property type="match status" value="1"/>
</dbReference>
<keyword evidence="10" id="KW-0862">Zinc</keyword>
<feature type="compositionally biased region" description="Polar residues" evidence="17">
    <location>
        <begin position="1"/>
        <end position="15"/>
    </location>
</feature>
<evidence type="ECO:0000256" key="3">
    <source>
        <dbReference type="ARBA" id="ARBA00004906"/>
    </source>
</evidence>
<evidence type="ECO:0000256" key="2">
    <source>
        <dbReference type="ARBA" id="ARBA00004127"/>
    </source>
</evidence>
<comment type="subcellular location">
    <subcellularLocation>
        <location evidence="2">Endomembrane system</location>
        <topology evidence="2">Multi-pass membrane protein</topology>
    </subcellularLocation>
</comment>
<organism evidence="20 21">
    <name type="scientific">Champsocephalus esox</name>
    <name type="common">pike icefish</name>
    <dbReference type="NCBI Taxonomy" id="159716"/>
    <lineage>
        <taxon>Eukaryota</taxon>
        <taxon>Metazoa</taxon>
        <taxon>Chordata</taxon>
        <taxon>Craniata</taxon>
        <taxon>Vertebrata</taxon>
        <taxon>Euteleostomi</taxon>
        <taxon>Actinopterygii</taxon>
        <taxon>Neopterygii</taxon>
        <taxon>Teleostei</taxon>
        <taxon>Neoteleostei</taxon>
        <taxon>Acanthomorphata</taxon>
        <taxon>Eupercaria</taxon>
        <taxon>Perciformes</taxon>
        <taxon>Notothenioidei</taxon>
        <taxon>Channichthyidae</taxon>
        <taxon>Champsocephalus</taxon>
    </lineage>
</organism>
<evidence type="ECO:0000256" key="4">
    <source>
        <dbReference type="ARBA" id="ARBA00012483"/>
    </source>
</evidence>
<evidence type="ECO:0000313" key="20">
    <source>
        <dbReference type="EMBL" id="KAK5887971.1"/>
    </source>
</evidence>
<comment type="pathway">
    <text evidence="3">Protein modification; protein ubiquitination.</text>
</comment>
<dbReference type="PROSITE" id="PS50089">
    <property type="entry name" value="ZF_RING_2"/>
    <property type="match status" value="1"/>
</dbReference>
<dbReference type="SMART" id="SM00184">
    <property type="entry name" value="RING"/>
    <property type="match status" value="1"/>
</dbReference>
<feature type="domain" description="RING-type" evidence="19">
    <location>
        <begin position="335"/>
        <end position="373"/>
    </location>
</feature>
<keyword evidence="12 18" id="KW-0472">Membrane</keyword>
<feature type="compositionally biased region" description="Basic residues" evidence="17">
    <location>
        <begin position="67"/>
        <end position="77"/>
    </location>
</feature>
<dbReference type="GO" id="GO:0061630">
    <property type="term" value="F:ubiquitin protein ligase activity"/>
    <property type="evidence" value="ECO:0007669"/>
    <property type="project" value="UniProtKB-EC"/>
</dbReference>
<dbReference type="SUPFAM" id="SSF57850">
    <property type="entry name" value="RING/U-box"/>
    <property type="match status" value="1"/>
</dbReference>
<comment type="caution">
    <text evidence="20">The sequence shown here is derived from an EMBL/GenBank/DDBJ whole genome shotgun (WGS) entry which is preliminary data.</text>
</comment>
<dbReference type="Gene3D" id="3.30.40.10">
    <property type="entry name" value="Zinc/RING finger domain, C3HC4 (zinc finger)"/>
    <property type="match status" value="1"/>
</dbReference>
<keyword evidence="9" id="KW-0833">Ubl conjugation pathway</keyword>
<dbReference type="Pfam" id="PF13923">
    <property type="entry name" value="zf-C3HC4_2"/>
    <property type="match status" value="1"/>
</dbReference>
<evidence type="ECO:0000256" key="11">
    <source>
        <dbReference type="ARBA" id="ARBA00022989"/>
    </source>
</evidence>
<name>A0AAN8BMV4_9TELE</name>
<sequence length="395" mass="44195">MQPNSSEGNGLSLNLQPEPTRPPAPGAAAASPESNEVRVNMTSKPGESGGGASSRRSRVNSYSHTHSQQHSHNRGPHHSNPESELDPPDSDLDSGEPSSSFSELRCLFRWLQKSLPFLVIICAKLVVQHALGLAVGVGLFTTFLYVNKNIQTQVFLQDRHSKLQCVWLLVFLTSSTLLLYYTFLSETLHYCLIFLSPTIEPLGFWEVLWTVGITNFIIKFLFMGMKCLILLIPSSLVNYKTQGRWVMLSEELGQAHQATAPVPLWFRYLVTYQEVDGTPGLTLGVLLALLYLIMKLLGLYGQWTSILKTVRVFLNGEHTGAAATRSQCSEAGDVCPICQGEYRDPRVLLCQHIFCDDCIALWFNREKSCPLCRTVITEKVYKWRDGATSPHLQIY</sequence>
<evidence type="ECO:0000256" key="10">
    <source>
        <dbReference type="ARBA" id="ARBA00022833"/>
    </source>
</evidence>
<dbReference type="GO" id="GO:1904294">
    <property type="term" value="P:positive regulation of ERAD pathway"/>
    <property type="evidence" value="ECO:0007669"/>
    <property type="project" value="InterPro"/>
</dbReference>
<evidence type="ECO:0000256" key="6">
    <source>
        <dbReference type="ARBA" id="ARBA00022692"/>
    </source>
</evidence>
<feature type="transmembrane region" description="Helical" evidence="18">
    <location>
        <begin position="220"/>
        <end position="239"/>
    </location>
</feature>
<feature type="transmembrane region" description="Helical" evidence="18">
    <location>
        <begin position="165"/>
        <end position="181"/>
    </location>
</feature>
<dbReference type="EC" id="2.3.2.27" evidence="4"/>
<evidence type="ECO:0000256" key="13">
    <source>
        <dbReference type="ARBA" id="ARBA00037172"/>
    </source>
</evidence>
<evidence type="ECO:0000256" key="16">
    <source>
        <dbReference type="PROSITE-ProRule" id="PRU00175"/>
    </source>
</evidence>
<evidence type="ECO:0000259" key="19">
    <source>
        <dbReference type="PROSITE" id="PS50089"/>
    </source>
</evidence>
<dbReference type="InterPro" id="IPR013083">
    <property type="entry name" value="Znf_RING/FYVE/PHD"/>
</dbReference>
<dbReference type="InterPro" id="IPR044235">
    <property type="entry name" value="RNFT1/2"/>
</dbReference>
<evidence type="ECO:0000256" key="9">
    <source>
        <dbReference type="ARBA" id="ARBA00022786"/>
    </source>
</evidence>
<feature type="compositionally biased region" description="Acidic residues" evidence="17">
    <location>
        <begin position="83"/>
        <end position="94"/>
    </location>
</feature>
<evidence type="ECO:0000256" key="8">
    <source>
        <dbReference type="ARBA" id="ARBA00022771"/>
    </source>
</evidence>
<evidence type="ECO:0000256" key="18">
    <source>
        <dbReference type="SAM" id="Phobius"/>
    </source>
</evidence>
<evidence type="ECO:0000256" key="17">
    <source>
        <dbReference type="SAM" id="MobiDB-lite"/>
    </source>
</evidence>
<evidence type="ECO:0000256" key="15">
    <source>
        <dbReference type="ARBA" id="ARBA00042946"/>
    </source>
</evidence>
<protein>
    <recommendedName>
        <fullName evidence="14">E3 ubiquitin-protein ligase RNFT1</fullName>
        <ecNumber evidence="4">2.3.2.27</ecNumber>
    </recommendedName>
    <alternativeName>
        <fullName evidence="15">RING finger and transmembrane domain-containing protein 1</fullName>
    </alternativeName>
</protein>